<gene>
    <name evidence="2" type="ORF">AVDCRST_MAG90-1100</name>
</gene>
<feature type="compositionally biased region" description="Basic and acidic residues" evidence="1">
    <location>
        <begin position="7"/>
        <end position="24"/>
    </location>
</feature>
<feature type="region of interest" description="Disordered" evidence="1">
    <location>
        <begin position="153"/>
        <end position="227"/>
    </location>
</feature>
<protein>
    <submittedName>
        <fullName evidence="2">Uncharacterized protein</fullName>
    </submittedName>
</protein>
<evidence type="ECO:0000256" key="1">
    <source>
        <dbReference type="SAM" id="MobiDB-lite"/>
    </source>
</evidence>
<dbReference type="AlphaFoldDB" id="A0A6J4L6E9"/>
<sequence>AGACAGDLDRVGRAADDRGPVRDGDLVGVSPRRLGPRTLGFRLVRGVGARGARGPQPLRGVSPHAACVSARVRVGQPEPQPADLGAALPALRRDRSGAEPAGVVVDLGRLLFGHGCPAAAPLRALPAPGAGHGIMGAGPRGVLGHLVSGPDLRAARPRGGRGLAPARARLEPLGRNPDRARGRHEAEFPGLAGAALSVRPSPAGADRGRRRRRDQRHPARRLRGRSLSAMVRADRLRSRARVLSDEWLLRGSRGPRRDALARPGAEPRAARRPRLVGLPGSAEPARRERPRARRVAPGLAARVDPLYAVPAARVPGPLAQPRDADRRASDHRSGAVRHRPVHAAGLGPTHD</sequence>
<feature type="compositionally biased region" description="Basic and acidic residues" evidence="1">
    <location>
        <begin position="322"/>
        <end position="333"/>
    </location>
</feature>
<reference evidence="2" key="1">
    <citation type="submission" date="2020-02" db="EMBL/GenBank/DDBJ databases">
        <authorList>
            <person name="Meier V. D."/>
        </authorList>
    </citation>
    <scope>NUCLEOTIDE SEQUENCE</scope>
    <source>
        <strain evidence="2">AVDCRST_MAG90</strain>
    </source>
</reference>
<proteinExistence type="predicted"/>
<feature type="compositionally biased region" description="Basic and acidic residues" evidence="1">
    <location>
        <begin position="168"/>
        <end position="187"/>
    </location>
</feature>
<name>A0A6J4L6E9_9HYPH</name>
<evidence type="ECO:0000313" key="2">
    <source>
        <dbReference type="EMBL" id="CAA9323457.1"/>
    </source>
</evidence>
<feature type="non-terminal residue" evidence="2">
    <location>
        <position position="351"/>
    </location>
</feature>
<accession>A0A6J4L6E9</accession>
<feature type="non-terminal residue" evidence="2">
    <location>
        <position position="1"/>
    </location>
</feature>
<dbReference type="EMBL" id="CADCUC010000215">
    <property type="protein sequence ID" value="CAA9323457.1"/>
    <property type="molecule type" value="Genomic_DNA"/>
</dbReference>
<feature type="region of interest" description="Disordered" evidence="1">
    <location>
        <begin position="254"/>
        <end position="351"/>
    </location>
</feature>
<feature type="region of interest" description="Disordered" evidence="1">
    <location>
        <begin position="1"/>
        <end position="24"/>
    </location>
</feature>
<organism evidence="2">
    <name type="scientific">uncultured Microvirga sp</name>
    <dbReference type="NCBI Taxonomy" id="412392"/>
    <lineage>
        <taxon>Bacteria</taxon>
        <taxon>Pseudomonadati</taxon>
        <taxon>Pseudomonadota</taxon>
        <taxon>Alphaproteobacteria</taxon>
        <taxon>Hyphomicrobiales</taxon>
        <taxon>Methylobacteriaceae</taxon>
        <taxon>Microvirga</taxon>
        <taxon>environmental samples</taxon>
    </lineage>
</organism>
<feature type="compositionally biased region" description="Basic residues" evidence="1">
    <location>
        <begin position="208"/>
        <end position="224"/>
    </location>
</feature>